<gene>
    <name evidence="1" type="ORF">AVL62_12835</name>
</gene>
<dbReference type="OrthoDB" id="4863198at2"/>
<sequence>MRLSEVFARHSDAGSDAPMLVTPAIRPSAREQLATLERLGLSPQDGVTEADLLADREVAQAVRQHPYVAVMHCLARDADGGLTHHPHVTTVDLEHVVGPDSYPDLVRKLAAAAGSTGELGEVRGGVDRERNRWVVRFRLGRITREIHPRLDHDYADMDVLPWIFDAVCLPGQASAYVRHGQRITVAYVPRWHVDELQRVLDRWAFAA</sequence>
<dbReference type="EMBL" id="LQBL01000033">
    <property type="protein sequence ID" value="KUG51123.1"/>
    <property type="molecule type" value="Genomic_DNA"/>
</dbReference>
<accession>A0A0W8I140</accession>
<dbReference type="RefSeq" id="WP_058892668.1">
    <property type="nucleotide sequence ID" value="NZ_LQBL01000033.1"/>
</dbReference>
<comment type="caution">
    <text evidence="1">The sequence shown here is derived from an EMBL/GenBank/DDBJ whole genome shotgun (WGS) entry which is preliminary data.</text>
</comment>
<reference evidence="1 2" key="1">
    <citation type="submission" date="2015-12" db="EMBL/GenBank/DDBJ databases">
        <title>Serinicoccus chungangenesis strain CD08_5 genome sequencing and assembly.</title>
        <authorList>
            <person name="Chander A.M."/>
            <person name="Kaur G."/>
            <person name="Nair G.R."/>
            <person name="Dhawan D.K."/>
            <person name="Kochhar R.K."/>
            <person name="Mayilraj S."/>
            <person name="Bhadada S.K."/>
        </authorList>
    </citation>
    <scope>NUCLEOTIDE SEQUENCE [LARGE SCALE GENOMIC DNA]</scope>
    <source>
        <strain evidence="1 2">CD08_5</strain>
    </source>
</reference>
<dbReference type="AlphaFoldDB" id="A0A0W8I140"/>
<name>A0A0W8I140_9MICO</name>
<dbReference type="STRING" id="767452.AVL62_12835"/>
<proteinExistence type="predicted"/>
<keyword evidence="2" id="KW-1185">Reference proteome</keyword>
<evidence type="ECO:0000313" key="2">
    <source>
        <dbReference type="Proteomes" id="UP000054837"/>
    </source>
</evidence>
<evidence type="ECO:0000313" key="1">
    <source>
        <dbReference type="EMBL" id="KUG51123.1"/>
    </source>
</evidence>
<protein>
    <submittedName>
        <fullName evidence="1">Uncharacterized protein</fullName>
    </submittedName>
</protein>
<organism evidence="1 2">
    <name type="scientific">Serinicoccus chungangensis</name>
    <dbReference type="NCBI Taxonomy" id="767452"/>
    <lineage>
        <taxon>Bacteria</taxon>
        <taxon>Bacillati</taxon>
        <taxon>Actinomycetota</taxon>
        <taxon>Actinomycetes</taxon>
        <taxon>Micrococcales</taxon>
        <taxon>Ornithinimicrobiaceae</taxon>
        <taxon>Serinicoccus</taxon>
    </lineage>
</organism>
<dbReference type="Proteomes" id="UP000054837">
    <property type="component" value="Unassembled WGS sequence"/>
</dbReference>